<evidence type="ECO:0000313" key="2">
    <source>
        <dbReference type="EMBL" id="PRP78566.1"/>
    </source>
</evidence>
<sequence>MSNVGHNRVNSPTPYGLRDTTLPSLPLSTYAQMSRRIAIVPQFTYISYATFFSGLPTGLQSSKLSVGQQWLTLLRSLDPVE</sequence>
<organism evidence="2 3">
    <name type="scientific">Planoprotostelium fungivorum</name>
    <dbReference type="NCBI Taxonomy" id="1890364"/>
    <lineage>
        <taxon>Eukaryota</taxon>
        <taxon>Amoebozoa</taxon>
        <taxon>Evosea</taxon>
        <taxon>Variosea</taxon>
        <taxon>Cavosteliida</taxon>
        <taxon>Cavosteliaceae</taxon>
        <taxon>Planoprotostelium</taxon>
    </lineage>
</organism>
<feature type="region of interest" description="Disordered" evidence="1">
    <location>
        <begin position="1"/>
        <end position="21"/>
    </location>
</feature>
<protein>
    <submittedName>
        <fullName evidence="2">Uncharacterized protein</fullName>
    </submittedName>
</protein>
<keyword evidence="3" id="KW-1185">Reference proteome</keyword>
<feature type="compositionally biased region" description="Polar residues" evidence="1">
    <location>
        <begin position="1"/>
        <end position="13"/>
    </location>
</feature>
<dbReference type="InParanoid" id="A0A2P6N3P9"/>
<dbReference type="Proteomes" id="UP000241769">
    <property type="component" value="Unassembled WGS sequence"/>
</dbReference>
<evidence type="ECO:0000313" key="3">
    <source>
        <dbReference type="Proteomes" id="UP000241769"/>
    </source>
</evidence>
<dbReference type="AlphaFoldDB" id="A0A2P6N3P9"/>
<proteinExistence type="predicted"/>
<evidence type="ECO:0000256" key="1">
    <source>
        <dbReference type="SAM" id="MobiDB-lite"/>
    </source>
</evidence>
<accession>A0A2P6N3P9</accession>
<comment type="caution">
    <text evidence="2">The sequence shown here is derived from an EMBL/GenBank/DDBJ whole genome shotgun (WGS) entry which is preliminary data.</text>
</comment>
<gene>
    <name evidence="2" type="ORF">PROFUN_13399</name>
</gene>
<reference evidence="2 3" key="1">
    <citation type="journal article" date="2018" name="Genome Biol. Evol.">
        <title>Multiple Roots of Fruiting Body Formation in Amoebozoa.</title>
        <authorList>
            <person name="Hillmann F."/>
            <person name="Forbes G."/>
            <person name="Novohradska S."/>
            <person name="Ferling I."/>
            <person name="Riege K."/>
            <person name="Groth M."/>
            <person name="Westermann M."/>
            <person name="Marz M."/>
            <person name="Spaller T."/>
            <person name="Winckler T."/>
            <person name="Schaap P."/>
            <person name="Glockner G."/>
        </authorList>
    </citation>
    <scope>NUCLEOTIDE SEQUENCE [LARGE SCALE GENOMIC DNA]</scope>
    <source>
        <strain evidence="2 3">Jena</strain>
    </source>
</reference>
<name>A0A2P6N3P9_9EUKA</name>
<dbReference type="EMBL" id="MDYQ01000216">
    <property type="protein sequence ID" value="PRP78566.1"/>
    <property type="molecule type" value="Genomic_DNA"/>
</dbReference>